<dbReference type="PANTHER" id="PTHR23051:SF0">
    <property type="entry name" value="SOLUTE CARRIER FAMILY 35 MEMBER F5"/>
    <property type="match status" value="1"/>
</dbReference>
<comment type="subcellular location">
    <subcellularLocation>
        <location evidence="1">Membrane</location>
        <topology evidence="1">Multi-pass membrane protein</topology>
    </subcellularLocation>
</comment>
<keyword evidence="3 6" id="KW-1133">Transmembrane helix</keyword>
<organism evidence="7 8">
    <name type="scientific">Ceratocystis pirilliformis</name>
    <dbReference type="NCBI Taxonomy" id="259994"/>
    <lineage>
        <taxon>Eukaryota</taxon>
        <taxon>Fungi</taxon>
        <taxon>Dikarya</taxon>
        <taxon>Ascomycota</taxon>
        <taxon>Pezizomycotina</taxon>
        <taxon>Sordariomycetes</taxon>
        <taxon>Hypocreomycetidae</taxon>
        <taxon>Microascales</taxon>
        <taxon>Ceratocystidaceae</taxon>
        <taxon>Ceratocystis</taxon>
    </lineage>
</organism>
<evidence type="ECO:0000313" key="8">
    <source>
        <dbReference type="Proteomes" id="UP001583280"/>
    </source>
</evidence>
<name>A0ABR3YCK7_9PEZI</name>
<evidence type="ECO:0008006" key="9">
    <source>
        <dbReference type="Google" id="ProtNLM"/>
    </source>
</evidence>
<feature type="compositionally biased region" description="Basic and acidic residues" evidence="5">
    <location>
        <begin position="69"/>
        <end position="78"/>
    </location>
</feature>
<feature type="non-terminal residue" evidence="7">
    <location>
        <position position="1"/>
    </location>
</feature>
<evidence type="ECO:0000313" key="7">
    <source>
        <dbReference type="EMBL" id="KAL1886051.1"/>
    </source>
</evidence>
<keyword evidence="2 6" id="KW-0812">Transmembrane</keyword>
<protein>
    <recommendedName>
        <fullName evidence="9">Magnesium transporter</fullName>
    </recommendedName>
</protein>
<keyword evidence="4 6" id="KW-0472">Membrane</keyword>
<feature type="transmembrane region" description="Helical" evidence="6">
    <location>
        <begin position="12"/>
        <end position="38"/>
    </location>
</feature>
<evidence type="ECO:0000256" key="5">
    <source>
        <dbReference type="SAM" id="MobiDB-lite"/>
    </source>
</evidence>
<dbReference type="InterPro" id="IPR037185">
    <property type="entry name" value="EmrE-like"/>
</dbReference>
<sequence>INSMTSFLSDISWAFAMLLTTPLVVTVGISLTIPLSLIGEMVQYQQYAPWVYWVGAAVVFMSFLFINNESHDNDDRSKTVTGESMRLRPDSRV</sequence>
<reference evidence="7 8" key="1">
    <citation type="journal article" date="2024" name="IMA Fungus">
        <title>IMA Genome - F19 : A genome assembly and annotation guide to empower mycologists, including annotated draft genome sequences of Ceratocystis pirilliformis, Diaporthe australafricana, Fusarium ophioides, Paecilomyces lecythidis, and Sporothrix stenoceras.</title>
        <authorList>
            <person name="Aylward J."/>
            <person name="Wilson A.M."/>
            <person name="Visagie C.M."/>
            <person name="Spraker J."/>
            <person name="Barnes I."/>
            <person name="Buitendag C."/>
            <person name="Ceriani C."/>
            <person name="Del Mar Angel L."/>
            <person name="du Plessis D."/>
            <person name="Fuchs T."/>
            <person name="Gasser K."/>
            <person name="Kramer D."/>
            <person name="Li W."/>
            <person name="Munsamy K."/>
            <person name="Piso A."/>
            <person name="Price J.L."/>
            <person name="Sonnekus B."/>
            <person name="Thomas C."/>
            <person name="van der Nest A."/>
            <person name="van Dijk A."/>
            <person name="van Heerden A."/>
            <person name="van Vuuren N."/>
            <person name="Yilmaz N."/>
            <person name="Duong T.A."/>
            <person name="van der Merwe N.A."/>
            <person name="Wingfield M.J."/>
            <person name="Wingfield B.D."/>
        </authorList>
    </citation>
    <scope>NUCLEOTIDE SEQUENCE [LARGE SCALE GENOMIC DNA]</scope>
    <source>
        <strain evidence="7 8">CMW 12675</strain>
    </source>
</reference>
<accession>A0ABR3YCK7</accession>
<evidence type="ECO:0000256" key="4">
    <source>
        <dbReference type="ARBA" id="ARBA00023136"/>
    </source>
</evidence>
<feature type="region of interest" description="Disordered" evidence="5">
    <location>
        <begin position="69"/>
        <end position="93"/>
    </location>
</feature>
<dbReference type="PANTHER" id="PTHR23051">
    <property type="entry name" value="SOLUTE CARRIER FAMILY 35, MEMBER F5"/>
    <property type="match status" value="1"/>
</dbReference>
<keyword evidence="8" id="KW-1185">Reference proteome</keyword>
<proteinExistence type="predicted"/>
<dbReference type="Proteomes" id="UP001583280">
    <property type="component" value="Unassembled WGS sequence"/>
</dbReference>
<dbReference type="EMBL" id="JAWDJO010000407">
    <property type="protein sequence ID" value="KAL1886051.1"/>
    <property type="molecule type" value="Genomic_DNA"/>
</dbReference>
<feature type="transmembrane region" description="Helical" evidence="6">
    <location>
        <begin position="50"/>
        <end position="68"/>
    </location>
</feature>
<evidence type="ECO:0000256" key="3">
    <source>
        <dbReference type="ARBA" id="ARBA00022989"/>
    </source>
</evidence>
<gene>
    <name evidence="7" type="ORF">Cpir12675_006892</name>
</gene>
<evidence type="ECO:0000256" key="1">
    <source>
        <dbReference type="ARBA" id="ARBA00004141"/>
    </source>
</evidence>
<dbReference type="SUPFAM" id="SSF103481">
    <property type="entry name" value="Multidrug resistance efflux transporter EmrE"/>
    <property type="match status" value="1"/>
</dbReference>
<evidence type="ECO:0000256" key="6">
    <source>
        <dbReference type="SAM" id="Phobius"/>
    </source>
</evidence>
<comment type="caution">
    <text evidence="7">The sequence shown here is derived from an EMBL/GenBank/DDBJ whole genome shotgun (WGS) entry which is preliminary data.</text>
</comment>
<evidence type="ECO:0000256" key="2">
    <source>
        <dbReference type="ARBA" id="ARBA00022692"/>
    </source>
</evidence>